<dbReference type="Gene3D" id="1.10.357.10">
    <property type="entry name" value="Tetracycline Repressor, domain 2"/>
    <property type="match status" value="1"/>
</dbReference>
<dbReference type="PROSITE" id="PS01081">
    <property type="entry name" value="HTH_TETR_1"/>
    <property type="match status" value="1"/>
</dbReference>
<feature type="domain" description="HTH tetR-type" evidence="6">
    <location>
        <begin position="9"/>
        <end position="69"/>
    </location>
</feature>
<evidence type="ECO:0000256" key="5">
    <source>
        <dbReference type="PROSITE-ProRule" id="PRU00335"/>
    </source>
</evidence>
<dbReference type="PROSITE" id="PS50977">
    <property type="entry name" value="HTH_TETR_2"/>
    <property type="match status" value="1"/>
</dbReference>
<dbReference type="RefSeq" id="WP_071833874.1">
    <property type="nucleotide sequence ID" value="NZ_LSRP01000096.1"/>
</dbReference>
<dbReference type="InterPro" id="IPR023772">
    <property type="entry name" value="DNA-bd_HTH_TetR-type_CS"/>
</dbReference>
<dbReference type="SUPFAM" id="SSF48498">
    <property type="entry name" value="Tetracyclin repressor-like, C-terminal domain"/>
    <property type="match status" value="1"/>
</dbReference>
<evidence type="ECO:0000256" key="3">
    <source>
        <dbReference type="ARBA" id="ARBA00023125"/>
    </source>
</evidence>
<dbReference type="OrthoDB" id="9798857at2"/>
<evidence type="ECO:0000256" key="4">
    <source>
        <dbReference type="ARBA" id="ARBA00023163"/>
    </source>
</evidence>
<keyword evidence="4" id="KW-0804">Transcription</keyword>
<keyword evidence="3 5" id="KW-0238">DNA-binding</keyword>
<dbReference type="SUPFAM" id="SSF46689">
    <property type="entry name" value="Homeodomain-like"/>
    <property type="match status" value="1"/>
</dbReference>
<evidence type="ECO:0000313" key="7">
    <source>
        <dbReference type="EMBL" id="OJF94971.1"/>
    </source>
</evidence>
<feature type="DNA-binding region" description="H-T-H motif" evidence="5">
    <location>
        <begin position="32"/>
        <end position="51"/>
    </location>
</feature>
<dbReference type="AlphaFoldDB" id="A0A657LRR9"/>
<protein>
    <submittedName>
        <fullName evidence="7">TetR family transcriptional regulator</fullName>
    </submittedName>
</protein>
<evidence type="ECO:0000313" key="8">
    <source>
        <dbReference type="Proteomes" id="UP000182661"/>
    </source>
</evidence>
<evidence type="ECO:0000259" key="6">
    <source>
        <dbReference type="PROSITE" id="PS50977"/>
    </source>
</evidence>
<dbReference type="PANTHER" id="PTHR47506">
    <property type="entry name" value="TRANSCRIPTIONAL REGULATORY PROTEIN"/>
    <property type="match status" value="1"/>
</dbReference>
<dbReference type="Pfam" id="PF00440">
    <property type="entry name" value="TetR_N"/>
    <property type="match status" value="1"/>
</dbReference>
<sequence length="206" mass="23265">MRRTKAEAEETRHRILDAAERVFYAKGVSNTTLEDVARAAGVSRGAIYWHFANKTDLFLALYNSVKIPQEDMLEPAGAEAGTDALSSIEKAAAEWLDLMEQDEQRQRILSILLRCDYGSDLAPVLERQQEVDAHHTTLLVNAFASAMASGNLDARWTPHSAARALRWMMKGLCSEWLLFGKRFDLATDGREGLRLLFDTFRRSRPH</sequence>
<dbReference type="EMBL" id="LSRP01000096">
    <property type="protein sequence ID" value="OJF94971.1"/>
    <property type="molecule type" value="Genomic_DNA"/>
</dbReference>
<name>A0A657LRR9_9HYPH</name>
<dbReference type="Proteomes" id="UP000182661">
    <property type="component" value="Unassembled WGS sequence"/>
</dbReference>
<comment type="caution">
    <text evidence="7">The sequence shown here is derived from an EMBL/GenBank/DDBJ whole genome shotgun (WGS) entry which is preliminary data.</text>
</comment>
<dbReference type="InterPro" id="IPR009057">
    <property type="entry name" value="Homeodomain-like_sf"/>
</dbReference>
<dbReference type="PRINTS" id="PR00455">
    <property type="entry name" value="HTHTETR"/>
</dbReference>
<dbReference type="InterPro" id="IPR036271">
    <property type="entry name" value="Tet_transcr_reg_TetR-rel_C_sf"/>
</dbReference>
<evidence type="ECO:0000256" key="1">
    <source>
        <dbReference type="ARBA" id="ARBA00022491"/>
    </source>
</evidence>
<keyword evidence="2" id="KW-0805">Transcription regulation</keyword>
<accession>A0A657LRR9</accession>
<evidence type="ECO:0000256" key="2">
    <source>
        <dbReference type="ARBA" id="ARBA00023015"/>
    </source>
</evidence>
<keyword evidence="8" id="KW-1185">Reference proteome</keyword>
<dbReference type="InterPro" id="IPR001647">
    <property type="entry name" value="HTH_TetR"/>
</dbReference>
<organism evidence="7 8">
    <name type="scientific">Pararhizobium antarcticum</name>
    <dbReference type="NCBI Taxonomy" id="1798805"/>
    <lineage>
        <taxon>Bacteria</taxon>
        <taxon>Pseudomonadati</taxon>
        <taxon>Pseudomonadota</taxon>
        <taxon>Alphaproteobacteria</taxon>
        <taxon>Hyphomicrobiales</taxon>
        <taxon>Rhizobiaceae</taxon>
        <taxon>Rhizobium/Agrobacterium group</taxon>
        <taxon>Pararhizobium</taxon>
    </lineage>
</organism>
<dbReference type="PANTHER" id="PTHR47506:SF1">
    <property type="entry name" value="HTH-TYPE TRANSCRIPTIONAL REGULATOR YJDC"/>
    <property type="match status" value="1"/>
</dbReference>
<dbReference type="Pfam" id="PF08361">
    <property type="entry name" value="TetR_C_2"/>
    <property type="match status" value="1"/>
</dbReference>
<keyword evidence="1" id="KW-0678">Repressor</keyword>
<dbReference type="InterPro" id="IPR013572">
    <property type="entry name" value="Tscrpt_reg_MAATS_C"/>
</dbReference>
<reference evidence="7 8" key="1">
    <citation type="submission" date="2016-02" db="EMBL/GenBank/DDBJ databases">
        <title>Genome sequencing of a beta-galactosidase producing bacteria Rhizobium sp. 59.</title>
        <authorList>
            <person name="Wang D."/>
            <person name="Kot W."/>
            <person name="Qin Y."/>
            <person name="Hansen L."/>
            <person name="Naqvi K."/>
            <person name="Rensing C."/>
        </authorList>
    </citation>
    <scope>NUCLEOTIDE SEQUENCE [LARGE SCALE GENOMIC DNA]</scope>
    <source>
        <strain evidence="7 8">59</strain>
    </source>
</reference>
<proteinExistence type="predicted"/>
<gene>
    <name evidence="7" type="ORF">AX760_03830</name>
</gene>
<dbReference type="GO" id="GO:0003677">
    <property type="term" value="F:DNA binding"/>
    <property type="evidence" value="ECO:0007669"/>
    <property type="project" value="UniProtKB-UniRule"/>
</dbReference>